<dbReference type="Pfam" id="PF14008">
    <property type="entry name" value="Metallophos_C"/>
    <property type="match status" value="1"/>
</dbReference>
<evidence type="ECO:0000313" key="9">
    <source>
        <dbReference type="EMBL" id="KAK9854186.1"/>
    </source>
</evidence>
<keyword evidence="10" id="KW-1185">Reference proteome</keyword>
<dbReference type="Proteomes" id="UP001485043">
    <property type="component" value="Unassembled WGS sequence"/>
</dbReference>
<dbReference type="AlphaFoldDB" id="A0AAW1SSX5"/>
<dbReference type="SUPFAM" id="SSF56300">
    <property type="entry name" value="Metallo-dependent phosphatases"/>
    <property type="match status" value="1"/>
</dbReference>
<dbReference type="SUPFAM" id="SSF49363">
    <property type="entry name" value="Purple acid phosphatase, N-terminal domain"/>
    <property type="match status" value="1"/>
</dbReference>
<dbReference type="EC" id="3.1.3.2" evidence="5"/>
<feature type="domain" description="Purple acid phosphatase C-terminal" evidence="7">
    <location>
        <begin position="451"/>
        <end position="500"/>
    </location>
</feature>
<dbReference type="GO" id="GO:0003993">
    <property type="term" value="F:acid phosphatase activity"/>
    <property type="evidence" value="ECO:0007669"/>
    <property type="project" value="UniProtKB-EC"/>
</dbReference>
<feature type="domain" description="Purple acid phosphatase N-terminal" evidence="8">
    <location>
        <begin position="49"/>
        <end position="166"/>
    </location>
</feature>
<gene>
    <name evidence="9" type="ORF">WJX84_001590</name>
</gene>
<name>A0AAW1SSX5_9CHLO</name>
<dbReference type="Gene3D" id="3.60.21.10">
    <property type="match status" value="3"/>
</dbReference>
<dbReference type="InterPro" id="IPR029052">
    <property type="entry name" value="Metallo-depent_PP-like"/>
</dbReference>
<dbReference type="InterPro" id="IPR025733">
    <property type="entry name" value="PAPs_C"/>
</dbReference>
<dbReference type="Pfam" id="PF00149">
    <property type="entry name" value="Metallophos"/>
    <property type="match status" value="1"/>
</dbReference>
<sequence>MSQVPQEGLYGATHTPITIPFNTSLRTNSTYLPLQSPSLPDAFAPAAQPTQVHLSPAGVNAVYVCWATQNYTVGTGYVPPLPTDGVISLVQYGTTPTGLTGTASGITQTYNQIYNTTMDPRVGGSSALNYTSPLLHSVVVANLTPGVTYFYRVGDGTTFSGIFNFTSLPAPGPTYPQRIIAIADWGLSSNSSSTLDHVLQSVASSPSPPYINYIADFVYADCWYVNGTVSIPTQGFEGALSSTWQPVWDSWQRFIQPLVSNVPMLFSTGNHEIEQQSTVDYTPGSDQWNWLAYDLLKINRVTTPWVTVNIHNPGAHSNPSAWVTTDSSYKEFEQMRTSMEPLTYAYGVDVFFYGHVHAYERSAPIYNWEVNPCGSVHITIGDAGNSEGLSFLYNYGPAEQFEDLNGGCGNVTSPSQRASYLNSATPSFYDPFTYYRHVLTFQADGNSTGFAGEYPPGYCYKEQPNWSQYREPSFGHGTFDALNATHGRWRWHRNQDGYAVVAEDIYIIRDTAACPNKAGLGLVGTRSTMG</sequence>
<dbReference type="InterPro" id="IPR015914">
    <property type="entry name" value="PAPs_N"/>
</dbReference>
<evidence type="ECO:0000256" key="4">
    <source>
        <dbReference type="ARBA" id="ARBA00023180"/>
    </source>
</evidence>
<evidence type="ECO:0000259" key="6">
    <source>
        <dbReference type="Pfam" id="PF00149"/>
    </source>
</evidence>
<dbReference type="InterPro" id="IPR041792">
    <property type="entry name" value="MPP_PAP"/>
</dbReference>
<proteinExistence type="inferred from homology"/>
<dbReference type="CDD" id="cd00839">
    <property type="entry name" value="MPP_PAPs"/>
    <property type="match status" value="1"/>
</dbReference>
<dbReference type="GO" id="GO:0046872">
    <property type="term" value="F:metal ion binding"/>
    <property type="evidence" value="ECO:0007669"/>
    <property type="project" value="InterPro"/>
</dbReference>
<keyword evidence="3 5" id="KW-0378">Hydrolase</keyword>
<evidence type="ECO:0000259" key="7">
    <source>
        <dbReference type="Pfam" id="PF14008"/>
    </source>
</evidence>
<dbReference type="InterPro" id="IPR039331">
    <property type="entry name" value="PAPs-like"/>
</dbReference>
<keyword evidence="4" id="KW-0325">Glycoprotein</keyword>
<dbReference type="InterPro" id="IPR008963">
    <property type="entry name" value="Purple_acid_Pase-like_N"/>
</dbReference>
<evidence type="ECO:0000313" key="10">
    <source>
        <dbReference type="Proteomes" id="UP001485043"/>
    </source>
</evidence>
<protein>
    <recommendedName>
        <fullName evidence="5">Purple acid phosphatase</fullName>
        <ecNumber evidence="5">3.1.3.2</ecNumber>
    </recommendedName>
</protein>
<keyword evidence="2" id="KW-0732">Signal</keyword>
<evidence type="ECO:0000256" key="2">
    <source>
        <dbReference type="ARBA" id="ARBA00022729"/>
    </source>
</evidence>
<dbReference type="Pfam" id="PF16656">
    <property type="entry name" value="Pur_ac_phosph_N"/>
    <property type="match status" value="1"/>
</dbReference>
<dbReference type="Gene3D" id="2.60.40.380">
    <property type="entry name" value="Purple acid phosphatase-like, N-terminal"/>
    <property type="match status" value="1"/>
</dbReference>
<dbReference type="EMBL" id="JALJOV010001114">
    <property type="protein sequence ID" value="KAK9854186.1"/>
    <property type="molecule type" value="Genomic_DNA"/>
</dbReference>
<accession>A0AAW1SSX5</accession>
<comment type="caution">
    <text evidence="9">The sequence shown here is derived from an EMBL/GenBank/DDBJ whole genome shotgun (WGS) entry which is preliminary data.</text>
</comment>
<evidence type="ECO:0000256" key="3">
    <source>
        <dbReference type="ARBA" id="ARBA00022801"/>
    </source>
</evidence>
<organism evidence="9 10">
    <name type="scientific">Apatococcus fuscideae</name>
    <dbReference type="NCBI Taxonomy" id="2026836"/>
    <lineage>
        <taxon>Eukaryota</taxon>
        <taxon>Viridiplantae</taxon>
        <taxon>Chlorophyta</taxon>
        <taxon>core chlorophytes</taxon>
        <taxon>Trebouxiophyceae</taxon>
        <taxon>Chlorellales</taxon>
        <taxon>Chlorellaceae</taxon>
        <taxon>Apatococcus</taxon>
    </lineage>
</organism>
<evidence type="ECO:0000259" key="8">
    <source>
        <dbReference type="Pfam" id="PF16656"/>
    </source>
</evidence>
<reference evidence="9 10" key="1">
    <citation type="journal article" date="2024" name="Nat. Commun.">
        <title>Phylogenomics reveals the evolutionary origins of lichenization in chlorophyte algae.</title>
        <authorList>
            <person name="Puginier C."/>
            <person name="Libourel C."/>
            <person name="Otte J."/>
            <person name="Skaloud P."/>
            <person name="Haon M."/>
            <person name="Grisel S."/>
            <person name="Petersen M."/>
            <person name="Berrin J.G."/>
            <person name="Delaux P.M."/>
            <person name="Dal Grande F."/>
            <person name="Keller J."/>
        </authorList>
    </citation>
    <scope>NUCLEOTIDE SEQUENCE [LARGE SCALE GENOMIC DNA]</scope>
    <source>
        <strain evidence="9 10">SAG 2523</strain>
    </source>
</reference>
<feature type="domain" description="Calcineurin-like phosphoesterase" evidence="6">
    <location>
        <begin position="178"/>
        <end position="359"/>
    </location>
</feature>
<evidence type="ECO:0000256" key="5">
    <source>
        <dbReference type="RuleBase" id="RU361203"/>
    </source>
</evidence>
<evidence type="ECO:0000256" key="1">
    <source>
        <dbReference type="ARBA" id="ARBA00008723"/>
    </source>
</evidence>
<dbReference type="PANTHER" id="PTHR22953:SF155">
    <property type="entry name" value="PURPLE ACID PHOSPHATASE 18"/>
    <property type="match status" value="1"/>
</dbReference>
<dbReference type="PANTHER" id="PTHR22953">
    <property type="entry name" value="ACID PHOSPHATASE RELATED"/>
    <property type="match status" value="1"/>
</dbReference>
<comment type="catalytic activity">
    <reaction evidence="5">
        <text>a phosphate monoester + H2O = an alcohol + phosphate</text>
        <dbReference type="Rhea" id="RHEA:15017"/>
        <dbReference type="ChEBI" id="CHEBI:15377"/>
        <dbReference type="ChEBI" id="CHEBI:30879"/>
        <dbReference type="ChEBI" id="CHEBI:43474"/>
        <dbReference type="ChEBI" id="CHEBI:67140"/>
        <dbReference type="EC" id="3.1.3.2"/>
    </reaction>
</comment>
<comment type="similarity">
    <text evidence="1 5">Belongs to the metallophosphoesterase superfamily. Purple acid phosphatase family.</text>
</comment>
<dbReference type="InterPro" id="IPR004843">
    <property type="entry name" value="Calcineurin-like_PHP"/>
</dbReference>